<comment type="caution">
    <text evidence="17">The sequence shown here is derived from an EMBL/GenBank/DDBJ whole genome shotgun (WGS) entry which is preliminary data.</text>
</comment>
<dbReference type="InterPro" id="IPR006657">
    <property type="entry name" value="MoPterin_dinucl-bd_dom"/>
</dbReference>
<dbReference type="PROSITE" id="PS00643">
    <property type="entry name" value="COMPLEX1_75K_3"/>
    <property type="match status" value="1"/>
</dbReference>
<proteinExistence type="inferred from homology"/>
<dbReference type="InterPro" id="IPR019574">
    <property type="entry name" value="NADH_UbQ_OxRdtase_Gsu_4Fe4S-bd"/>
</dbReference>
<evidence type="ECO:0000259" key="14">
    <source>
        <dbReference type="PROSITE" id="PS51085"/>
    </source>
</evidence>
<dbReference type="EC" id="7.1.1.-" evidence="12"/>
<evidence type="ECO:0000256" key="1">
    <source>
        <dbReference type="ARBA" id="ARBA00001966"/>
    </source>
</evidence>
<dbReference type="Gene3D" id="3.30.70.20">
    <property type="match status" value="1"/>
</dbReference>
<evidence type="ECO:0000256" key="7">
    <source>
        <dbReference type="ARBA" id="ARBA00022967"/>
    </source>
</evidence>
<name>A0ABV3EII7_9ACTN</name>
<comment type="function">
    <text evidence="12">NDH-1 shuttles electrons from NADH, via FMN and iron-sulfur (Fe-S) centers, to quinones in the respiratory chain. Couples the redox reaction to proton translocation (for every two electrons transferred, four hydrogen ions are translocated across the cytoplasmic membrane), and thus conserves the redox energy in a proton gradient.</text>
</comment>
<dbReference type="Pfam" id="PF22117">
    <property type="entry name" value="Fer4_Nqo3"/>
    <property type="match status" value="1"/>
</dbReference>
<dbReference type="SMART" id="SM00929">
    <property type="entry name" value="NADH-G_4Fe-4S_3"/>
    <property type="match status" value="1"/>
</dbReference>
<evidence type="ECO:0000259" key="16">
    <source>
        <dbReference type="PROSITE" id="PS51839"/>
    </source>
</evidence>
<dbReference type="PANTHER" id="PTHR43105">
    <property type="entry name" value="RESPIRATORY NITRATE REDUCTASE"/>
    <property type="match status" value="1"/>
</dbReference>
<dbReference type="InterPro" id="IPR009010">
    <property type="entry name" value="Asp_de-COase-like_dom_sf"/>
</dbReference>
<dbReference type="PROSITE" id="PS00641">
    <property type="entry name" value="COMPLEX1_75K_1"/>
    <property type="match status" value="1"/>
</dbReference>
<evidence type="ECO:0000256" key="8">
    <source>
        <dbReference type="ARBA" id="ARBA00023004"/>
    </source>
</evidence>
<evidence type="ECO:0000256" key="3">
    <source>
        <dbReference type="ARBA" id="ARBA00022485"/>
    </source>
</evidence>
<dbReference type="PANTHER" id="PTHR43105:SF12">
    <property type="entry name" value="NADH-QUINONE OXIDOREDUCTASE SUBUNIT G"/>
    <property type="match status" value="1"/>
</dbReference>
<comment type="catalytic activity">
    <reaction evidence="11 12">
        <text>a quinone + NADH + 5 H(+)(in) = a quinol + NAD(+) + 4 H(+)(out)</text>
        <dbReference type="Rhea" id="RHEA:57888"/>
        <dbReference type="ChEBI" id="CHEBI:15378"/>
        <dbReference type="ChEBI" id="CHEBI:24646"/>
        <dbReference type="ChEBI" id="CHEBI:57540"/>
        <dbReference type="ChEBI" id="CHEBI:57945"/>
        <dbReference type="ChEBI" id="CHEBI:132124"/>
    </reaction>
</comment>
<feature type="domain" description="4Fe-4S Mo/W bis-MGD-type" evidence="15">
    <location>
        <begin position="240"/>
        <end position="296"/>
    </location>
</feature>
<sequence>MTAPTSAPSGGGPGAGAVPPEDLVTLTIDGAEISVPKGTLVIRAAEQLGIEIPRFCDHPLLDPAGACRQCIVEVEGQRKPMASCTITCTDGMVVKTQLTSQVADKAQKGVMELLLINHPLDCPVCDKGGECPLQNQAMSHGNAESRFEGHKRTYEKPVPISTQVLLDRERCVLCARCTRFSNQVAGDPMIELVERGALQQVGTGAGDPFESYFSGNTIQICPVGALTSAAYRFRARPFDLISSPSVCEHCAGGCATRTDHRRGKVMRRLAAEDPQVNEEWICDKGRFAFRYAQQRDRLAAPLVRNAEGVLEPASWPEALEAAARGLNAARGRAGVLTGGRLTVEDAYAYSKFARIALDTNDVDFRARVHSDEEAVFLASRVAGRGIGLDGTGLTYTALEQAPAVLLAGLEAEEEAPGVFLRLRKAWRKHGQKVFSLASHATRGLTKAGGTLLPAAPGTETAWLEALADGTGLEGDAPRVAEAMRAEGAVILVGERLAAVPGALTAAVRVATATGARLAWIPRRAGERGAIEAGALPGLLPGGRPAHDPQARREVAAAWGTSALPERPGRDTARILDAAAEGELAALVVAGVEVADLPDPALARRALAEVGFLVSLELRPSEVTDHADVVLPVAAVAEKAGAFVNWEGRVRPFEASLKPDQTTTRHHPADSRVLHMLADAMDRHLGLPDLRTTRAEIDRLGVWEGQRPEGPAAVPGELPRPAAGEAVLAGHRLLLDQGVLQQGDDALAGTRHAATVRLSAATAAEAGVKDGDLVAVTGPAGSVALPLTVTAMPDRVVWLPLNSTGGGVASDTGALPGALVRVGPATPAAEAPGTAEEAGA</sequence>
<dbReference type="Pfam" id="PF10588">
    <property type="entry name" value="NADH-G_4Fe-4S_3"/>
    <property type="match status" value="1"/>
</dbReference>
<feature type="domain" description="2Fe-2S ferredoxin-type" evidence="14">
    <location>
        <begin position="22"/>
        <end position="100"/>
    </location>
</feature>
<dbReference type="RefSeq" id="WP_359268023.1">
    <property type="nucleotide sequence ID" value="NZ_JBEZNA010000002.1"/>
</dbReference>
<dbReference type="Pfam" id="PF01568">
    <property type="entry name" value="Molydop_binding"/>
    <property type="match status" value="1"/>
</dbReference>
<dbReference type="SMART" id="SM00926">
    <property type="entry name" value="Molybdop_Fe4S4"/>
    <property type="match status" value="1"/>
</dbReference>
<dbReference type="PROSITE" id="PS00642">
    <property type="entry name" value="COMPLEX1_75K_2"/>
    <property type="match status" value="1"/>
</dbReference>
<evidence type="ECO:0000313" key="17">
    <source>
        <dbReference type="EMBL" id="MEU9576004.1"/>
    </source>
</evidence>
<dbReference type="NCBIfam" id="NF005895">
    <property type="entry name" value="PRK07860.1"/>
    <property type="match status" value="1"/>
</dbReference>
<organism evidence="17 18">
    <name type="scientific">Streptomyces chilikensis</name>
    <dbReference type="NCBI Taxonomy" id="1194079"/>
    <lineage>
        <taxon>Bacteria</taxon>
        <taxon>Bacillati</taxon>
        <taxon>Actinomycetota</taxon>
        <taxon>Actinomycetes</taxon>
        <taxon>Kitasatosporales</taxon>
        <taxon>Streptomycetaceae</taxon>
        <taxon>Streptomyces</taxon>
    </lineage>
</organism>
<gene>
    <name evidence="17" type="ORF">AB0D95_01655</name>
</gene>
<comment type="cofactor">
    <cofactor evidence="12">
        <name>[2Fe-2S] cluster</name>
        <dbReference type="ChEBI" id="CHEBI:190135"/>
    </cofactor>
    <text evidence="12">Binds 1 [2Fe-2S] cluster per subunit.</text>
</comment>
<evidence type="ECO:0000256" key="12">
    <source>
        <dbReference type="RuleBase" id="RU003525"/>
    </source>
</evidence>
<dbReference type="InterPro" id="IPR006656">
    <property type="entry name" value="Mopterin_OxRdtase"/>
</dbReference>
<evidence type="ECO:0000256" key="5">
    <source>
        <dbReference type="ARBA" id="ARBA00022719"/>
    </source>
</evidence>
<dbReference type="Gene3D" id="2.40.40.20">
    <property type="match status" value="1"/>
</dbReference>
<dbReference type="CDD" id="cd02788">
    <property type="entry name" value="MopB_CT_NDH-1_NuoG2-N7"/>
    <property type="match status" value="1"/>
</dbReference>
<dbReference type="InterPro" id="IPR010228">
    <property type="entry name" value="NADH_UbQ_OxRdtase_Gsu"/>
</dbReference>
<keyword evidence="17" id="KW-0560">Oxidoreductase</keyword>
<evidence type="ECO:0000256" key="6">
    <source>
        <dbReference type="ARBA" id="ARBA00022723"/>
    </source>
</evidence>
<dbReference type="Gene3D" id="3.40.50.740">
    <property type="match status" value="2"/>
</dbReference>
<dbReference type="Pfam" id="PF13510">
    <property type="entry name" value="Fer2_4"/>
    <property type="match status" value="1"/>
</dbReference>
<keyword evidence="8 12" id="KW-0408">Iron</keyword>
<dbReference type="SUPFAM" id="SSF54292">
    <property type="entry name" value="2Fe-2S ferredoxin-like"/>
    <property type="match status" value="1"/>
</dbReference>
<protein>
    <recommendedName>
        <fullName evidence="12">NADH-quinone oxidoreductase</fullName>
        <ecNumber evidence="12">7.1.1.-</ecNumber>
    </recommendedName>
</protein>
<dbReference type="SUPFAM" id="SSF54862">
    <property type="entry name" value="4Fe-4S ferredoxins"/>
    <property type="match status" value="1"/>
</dbReference>
<keyword evidence="5 12" id="KW-0874">Quinone</keyword>
<dbReference type="Gene3D" id="2.20.25.90">
    <property type="entry name" value="ADC-like domains"/>
    <property type="match status" value="1"/>
</dbReference>
<accession>A0ABV3EII7</accession>
<dbReference type="PROSITE" id="PS51669">
    <property type="entry name" value="4FE4S_MOW_BIS_MGD"/>
    <property type="match status" value="1"/>
</dbReference>
<evidence type="ECO:0000256" key="10">
    <source>
        <dbReference type="ARBA" id="ARBA00023027"/>
    </source>
</evidence>
<dbReference type="Pfam" id="PF22151">
    <property type="entry name" value="Fer4_NDSU1"/>
    <property type="match status" value="1"/>
</dbReference>
<feature type="region of interest" description="Disordered" evidence="13">
    <location>
        <begin position="1"/>
        <end position="20"/>
    </location>
</feature>
<evidence type="ECO:0000256" key="9">
    <source>
        <dbReference type="ARBA" id="ARBA00023014"/>
    </source>
</evidence>
<evidence type="ECO:0000256" key="13">
    <source>
        <dbReference type="SAM" id="MobiDB-lite"/>
    </source>
</evidence>
<dbReference type="CDD" id="cd00207">
    <property type="entry name" value="fer2"/>
    <property type="match status" value="1"/>
</dbReference>
<dbReference type="InterPro" id="IPR006963">
    <property type="entry name" value="Mopterin_OxRdtase_4Fe-4S_dom"/>
</dbReference>
<keyword evidence="18" id="KW-1185">Reference proteome</keyword>
<dbReference type="PROSITE" id="PS51085">
    <property type="entry name" value="2FE2S_FER_2"/>
    <property type="match status" value="1"/>
</dbReference>
<keyword evidence="9 12" id="KW-0411">Iron-sulfur</keyword>
<evidence type="ECO:0000256" key="2">
    <source>
        <dbReference type="ARBA" id="ARBA00005404"/>
    </source>
</evidence>
<keyword evidence="6 12" id="KW-0479">Metal-binding</keyword>
<dbReference type="InterPro" id="IPR054351">
    <property type="entry name" value="NADH_UbQ_OxRdtase_ferredoxin"/>
</dbReference>
<dbReference type="EMBL" id="JBEZNA010000002">
    <property type="protein sequence ID" value="MEU9576004.1"/>
    <property type="molecule type" value="Genomic_DNA"/>
</dbReference>
<dbReference type="InterPro" id="IPR001041">
    <property type="entry name" value="2Fe-2S_ferredoxin-type"/>
</dbReference>
<dbReference type="PROSITE" id="PS51839">
    <property type="entry name" value="4FE4S_HC3"/>
    <property type="match status" value="1"/>
</dbReference>
<dbReference type="NCBIfam" id="TIGR01973">
    <property type="entry name" value="NuoG"/>
    <property type="match status" value="1"/>
</dbReference>
<feature type="domain" description="4Fe-4S His(Cys)3-ligated-type" evidence="16">
    <location>
        <begin position="102"/>
        <end position="141"/>
    </location>
</feature>
<evidence type="ECO:0000256" key="11">
    <source>
        <dbReference type="ARBA" id="ARBA00047712"/>
    </source>
</evidence>
<comment type="similarity">
    <text evidence="2 12">Belongs to the complex I 75 kDa subunit family.</text>
</comment>
<comment type="cofactor">
    <cofactor evidence="1 12">
        <name>[4Fe-4S] cluster</name>
        <dbReference type="ChEBI" id="CHEBI:49883"/>
    </cofactor>
</comment>
<evidence type="ECO:0000256" key="4">
    <source>
        <dbReference type="ARBA" id="ARBA00022714"/>
    </source>
</evidence>
<keyword evidence="7 12" id="KW-1278">Translocase</keyword>
<dbReference type="Gene3D" id="3.10.20.740">
    <property type="match status" value="1"/>
</dbReference>
<dbReference type="SUPFAM" id="SSF50692">
    <property type="entry name" value="ADC-like"/>
    <property type="match status" value="1"/>
</dbReference>
<dbReference type="InterPro" id="IPR000283">
    <property type="entry name" value="NADH_UbQ_OxRdtase_75kDa_su_CS"/>
</dbReference>
<dbReference type="SUPFAM" id="SSF53706">
    <property type="entry name" value="Formate dehydrogenase/DMSO reductase, domains 1-3"/>
    <property type="match status" value="1"/>
</dbReference>
<dbReference type="InterPro" id="IPR050123">
    <property type="entry name" value="Prok_molybdopt-oxidoreductase"/>
</dbReference>
<dbReference type="Gene3D" id="3.40.228.10">
    <property type="entry name" value="Dimethylsulfoxide Reductase, domain 2"/>
    <property type="match status" value="1"/>
</dbReference>
<dbReference type="GO" id="GO:0050136">
    <property type="term" value="F:NADH dehydrogenase (quinone) (non-electrogenic) activity"/>
    <property type="evidence" value="ECO:0007669"/>
    <property type="project" value="UniProtKB-EC"/>
</dbReference>
<reference evidence="17 18" key="1">
    <citation type="submission" date="2024-06" db="EMBL/GenBank/DDBJ databases">
        <title>The Natural Products Discovery Center: Release of the First 8490 Sequenced Strains for Exploring Actinobacteria Biosynthetic Diversity.</title>
        <authorList>
            <person name="Kalkreuter E."/>
            <person name="Kautsar S.A."/>
            <person name="Yang D."/>
            <person name="Bader C.D."/>
            <person name="Teijaro C.N."/>
            <person name="Fluegel L."/>
            <person name="Davis C.M."/>
            <person name="Simpson J.R."/>
            <person name="Lauterbach L."/>
            <person name="Steele A.D."/>
            <person name="Gui C."/>
            <person name="Meng S."/>
            <person name="Li G."/>
            <person name="Viehrig K."/>
            <person name="Ye F."/>
            <person name="Su P."/>
            <person name="Kiefer A.F."/>
            <person name="Nichols A."/>
            <person name="Cepeda A.J."/>
            <person name="Yan W."/>
            <person name="Fan B."/>
            <person name="Jiang Y."/>
            <person name="Adhikari A."/>
            <person name="Zheng C.-J."/>
            <person name="Schuster L."/>
            <person name="Cowan T.M."/>
            <person name="Smanski M.J."/>
            <person name="Chevrette M.G."/>
            <person name="De Carvalho L.P.S."/>
            <person name="Shen B."/>
        </authorList>
    </citation>
    <scope>NUCLEOTIDE SEQUENCE [LARGE SCALE GENOMIC DNA]</scope>
    <source>
        <strain evidence="17 18">NPDC048117</strain>
    </source>
</reference>
<keyword evidence="3 12" id="KW-0004">4Fe-4S</keyword>
<keyword evidence="10 12" id="KW-0520">NAD</keyword>
<evidence type="ECO:0000313" key="18">
    <source>
        <dbReference type="Proteomes" id="UP001551584"/>
    </source>
</evidence>
<dbReference type="Proteomes" id="UP001551584">
    <property type="component" value="Unassembled WGS sequence"/>
</dbReference>
<evidence type="ECO:0000259" key="15">
    <source>
        <dbReference type="PROSITE" id="PS51669"/>
    </source>
</evidence>
<keyword evidence="4 12" id="KW-0001">2Fe-2S</keyword>
<dbReference type="InterPro" id="IPR036010">
    <property type="entry name" value="2Fe-2S_ferredoxin-like_sf"/>
</dbReference>
<dbReference type="Pfam" id="PF00384">
    <property type="entry name" value="Molybdopterin"/>
    <property type="match status" value="1"/>
</dbReference>